<dbReference type="EMBL" id="JAMRYU010000001">
    <property type="protein sequence ID" value="MDC4238960.1"/>
    <property type="molecule type" value="Genomic_DNA"/>
</dbReference>
<dbReference type="Proteomes" id="UP001141183">
    <property type="component" value="Unassembled WGS sequence"/>
</dbReference>
<proteinExistence type="predicted"/>
<protein>
    <submittedName>
        <fullName evidence="2">Uncharacterized protein</fullName>
    </submittedName>
</protein>
<evidence type="ECO:0000313" key="3">
    <source>
        <dbReference type="Proteomes" id="UP001141183"/>
    </source>
</evidence>
<feature type="transmembrane region" description="Helical" evidence="1">
    <location>
        <begin position="137"/>
        <end position="159"/>
    </location>
</feature>
<accession>A0A9X3XG20</accession>
<sequence>MLKIIINDLLVNLKKTWVNVGLNIILFIFLTTYILTIIIVPQIPMDMPRTNDTIIKLLLEEHILRSIIPAIYGVAFITMFDITKKIPLRLSKAMFVCAAGEKEKMKYMYLQLAIKIILGFMFIFIASYSYIGRIFLNRGIILSLVELILWFFIILDINLKIGIGEQGLKKKDKEGYIIYSKEEEMVNYYWICLLMLEAIVFYSLSILNVQLNFLGVIGWSVALIVNAYIAYRCINPILKKSLSYEDVYRQIPDTKEG</sequence>
<feature type="transmembrane region" description="Helical" evidence="1">
    <location>
        <begin position="213"/>
        <end position="231"/>
    </location>
</feature>
<feature type="transmembrane region" description="Helical" evidence="1">
    <location>
        <begin position="112"/>
        <end position="131"/>
    </location>
</feature>
<comment type="caution">
    <text evidence="2">The sequence shown here is derived from an EMBL/GenBank/DDBJ whole genome shotgun (WGS) entry which is preliminary data.</text>
</comment>
<gene>
    <name evidence="2" type="ORF">NE398_02090</name>
</gene>
<dbReference type="RefSeq" id="WP_008679785.1">
    <property type="nucleotide sequence ID" value="NZ_CABKOG010000003.1"/>
</dbReference>
<feature type="transmembrane region" description="Helical" evidence="1">
    <location>
        <begin position="63"/>
        <end position="82"/>
    </location>
</feature>
<feature type="transmembrane region" description="Helical" evidence="1">
    <location>
        <begin position="188"/>
        <end position="207"/>
    </location>
</feature>
<dbReference type="AlphaFoldDB" id="A0A9X3XG20"/>
<reference evidence="2" key="1">
    <citation type="submission" date="2022-05" db="EMBL/GenBank/DDBJ databases">
        <title>Draft genome sequence of Clostridium tertium strain CP3 isolated from Peru.</title>
        <authorList>
            <person name="Hurtado R."/>
            <person name="Lima L."/>
            <person name="Sousa T."/>
            <person name="Jaiswal A.K."/>
            <person name="Tiwari S."/>
            <person name="Maturrano L."/>
            <person name="Brenig B."/>
            <person name="Azevedo V."/>
        </authorList>
    </citation>
    <scope>NUCLEOTIDE SEQUENCE</scope>
    <source>
        <strain evidence="2">CP3</strain>
    </source>
</reference>
<name>A0A9X3XG20_9CLOT</name>
<evidence type="ECO:0000313" key="2">
    <source>
        <dbReference type="EMBL" id="MDC4238960.1"/>
    </source>
</evidence>
<keyword evidence="1" id="KW-1133">Transmembrane helix</keyword>
<organism evidence="2 3">
    <name type="scientific">Clostridium tertium</name>
    <dbReference type="NCBI Taxonomy" id="1559"/>
    <lineage>
        <taxon>Bacteria</taxon>
        <taxon>Bacillati</taxon>
        <taxon>Bacillota</taxon>
        <taxon>Clostridia</taxon>
        <taxon>Eubacteriales</taxon>
        <taxon>Clostridiaceae</taxon>
        <taxon>Clostridium</taxon>
    </lineage>
</organism>
<evidence type="ECO:0000256" key="1">
    <source>
        <dbReference type="SAM" id="Phobius"/>
    </source>
</evidence>
<keyword evidence="3" id="KW-1185">Reference proteome</keyword>
<keyword evidence="1" id="KW-0812">Transmembrane</keyword>
<feature type="transmembrane region" description="Helical" evidence="1">
    <location>
        <begin position="20"/>
        <end position="43"/>
    </location>
</feature>
<keyword evidence="1" id="KW-0472">Membrane</keyword>